<protein>
    <submittedName>
        <fullName evidence="1">YbjN domain-containing protein</fullName>
    </submittedName>
</protein>
<gene>
    <name evidence="1" type="ORF">N4261_20770</name>
</gene>
<sequence>MAEAIRAAGCAVTPVERDGVIHLQSASHGVGFQVLWGNVMSPGRFADLTMSCAMRVQAGTLPEGLLGEWHRAKRFARAAQHGDFVALELDIVAAGGITQANLQVMMQLWVQMMGEFFLHLRSYSPAKSA</sequence>
<dbReference type="Proteomes" id="UP001064933">
    <property type="component" value="Chromosome"/>
</dbReference>
<organism evidence="1 2">
    <name type="scientific">Roseateles amylovorans</name>
    <dbReference type="NCBI Taxonomy" id="2978473"/>
    <lineage>
        <taxon>Bacteria</taxon>
        <taxon>Pseudomonadati</taxon>
        <taxon>Pseudomonadota</taxon>
        <taxon>Betaproteobacteria</taxon>
        <taxon>Burkholderiales</taxon>
        <taxon>Sphaerotilaceae</taxon>
        <taxon>Roseateles</taxon>
    </lineage>
</organism>
<proteinExistence type="predicted"/>
<dbReference type="EMBL" id="CP104562">
    <property type="protein sequence ID" value="UXH77411.1"/>
    <property type="molecule type" value="Genomic_DNA"/>
</dbReference>
<dbReference type="RefSeq" id="WP_261757158.1">
    <property type="nucleotide sequence ID" value="NZ_CP104562.2"/>
</dbReference>
<name>A0ABY6AW59_9BURK</name>
<accession>A0ABY6AW59</accession>
<dbReference type="InterPro" id="IPR019660">
    <property type="entry name" value="Put_sensory_transdc_reg_YbjN"/>
</dbReference>
<reference evidence="1" key="1">
    <citation type="submission" date="2022-10" db="EMBL/GenBank/DDBJ databases">
        <title>Characterization and whole genome sequencing of a new Roseateles species, isolated from fresh water.</title>
        <authorList>
            <person name="Guliayeva D.Y."/>
            <person name="Akhremchuk A.E."/>
            <person name="Sikolenko M.A."/>
            <person name="Valentovich L.N."/>
            <person name="Sidarenka A.V."/>
        </authorList>
    </citation>
    <scope>NUCLEOTIDE SEQUENCE</scope>
    <source>
        <strain evidence="1">BIM B-1768</strain>
    </source>
</reference>
<evidence type="ECO:0000313" key="2">
    <source>
        <dbReference type="Proteomes" id="UP001064933"/>
    </source>
</evidence>
<evidence type="ECO:0000313" key="1">
    <source>
        <dbReference type="EMBL" id="UXH77411.1"/>
    </source>
</evidence>
<keyword evidence="2" id="KW-1185">Reference proteome</keyword>
<dbReference type="Pfam" id="PF10722">
    <property type="entry name" value="YbjN"/>
    <property type="match status" value="1"/>
</dbReference>